<dbReference type="Proteomes" id="UP001652625">
    <property type="component" value="Chromosome 11"/>
</dbReference>
<feature type="domain" description="tRNA (adenine(58)-N(1))-methyltransferase catalytic subunit TRM61 C-terminal" evidence="9">
    <location>
        <begin position="64"/>
        <end position="358"/>
    </location>
</feature>
<name>A0ABM4CT15_HYDVU</name>
<dbReference type="InterPro" id="IPR014816">
    <property type="entry name" value="tRNA_MeTrfase_Gcd14"/>
</dbReference>
<keyword evidence="6 8" id="KW-0539">Nucleus</keyword>
<evidence type="ECO:0000259" key="9">
    <source>
        <dbReference type="Pfam" id="PF08704"/>
    </source>
</evidence>
<keyword evidence="4 8" id="KW-0949">S-adenosyl-L-methionine</keyword>
<dbReference type="GeneID" id="100210034"/>
<dbReference type="InterPro" id="IPR049470">
    <property type="entry name" value="TRM61_C"/>
</dbReference>
<dbReference type="RefSeq" id="XP_065665074.1">
    <property type="nucleotide sequence ID" value="XM_065809002.1"/>
</dbReference>
<accession>A0ABM4CT15</accession>
<comment type="subcellular location">
    <subcellularLocation>
        <location evidence="1 8">Nucleus</location>
    </subcellularLocation>
</comment>
<comment type="catalytic activity">
    <reaction evidence="7">
        <text>an adenosine in mRNA + S-adenosyl-L-methionine = an N(1)-methyladenosine in mRNA + S-adenosyl-L-homocysteine + H(+)</text>
        <dbReference type="Rhea" id="RHEA:55392"/>
        <dbReference type="Rhea" id="RHEA-COMP:12414"/>
        <dbReference type="Rhea" id="RHEA-COMP:12415"/>
        <dbReference type="ChEBI" id="CHEBI:15378"/>
        <dbReference type="ChEBI" id="CHEBI:57856"/>
        <dbReference type="ChEBI" id="CHEBI:59789"/>
        <dbReference type="ChEBI" id="CHEBI:74411"/>
        <dbReference type="ChEBI" id="CHEBI:74491"/>
    </reaction>
</comment>
<dbReference type="SUPFAM" id="SSF53335">
    <property type="entry name" value="S-adenosyl-L-methionine-dependent methyltransferases"/>
    <property type="match status" value="1"/>
</dbReference>
<evidence type="ECO:0000313" key="10">
    <source>
        <dbReference type="Proteomes" id="UP001652625"/>
    </source>
</evidence>
<dbReference type="InterPro" id="IPR029063">
    <property type="entry name" value="SAM-dependent_MTases_sf"/>
</dbReference>
<reference evidence="11" key="1">
    <citation type="submission" date="2025-08" db="UniProtKB">
        <authorList>
            <consortium name="RefSeq"/>
        </authorList>
    </citation>
    <scope>IDENTIFICATION</scope>
</reference>
<evidence type="ECO:0000256" key="4">
    <source>
        <dbReference type="ARBA" id="ARBA00022691"/>
    </source>
</evidence>
<dbReference type="Pfam" id="PF08704">
    <property type="entry name" value="GCD14"/>
    <property type="match status" value="1"/>
</dbReference>
<comment type="function">
    <text evidence="8">Catalytic subunit of tRNA (adenine-N(1)-)-methyltransferase, which catalyzes the formation of N(1)-methyladenine at position 58 (m1A58) in initiator methionyl-tRNA.</text>
</comment>
<evidence type="ECO:0000256" key="6">
    <source>
        <dbReference type="ARBA" id="ARBA00023242"/>
    </source>
</evidence>
<comment type="similarity">
    <text evidence="8">Belongs to the class I-like SAM-binding methyltransferase superfamily. TRM61 family.</text>
</comment>
<evidence type="ECO:0000256" key="2">
    <source>
        <dbReference type="ARBA" id="ARBA00022603"/>
    </source>
</evidence>
<dbReference type="Gene3D" id="3.10.330.20">
    <property type="match status" value="1"/>
</dbReference>
<evidence type="ECO:0000256" key="3">
    <source>
        <dbReference type="ARBA" id="ARBA00022679"/>
    </source>
</evidence>
<keyword evidence="10" id="KW-1185">Reference proteome</keyword>
<keyword evidence="3 8" id="KW-0808">Transferase</keyword>
<evidence type="ECO:0000313" key="11">
    <source>
        <dbReference type="RefSeq" id="XP_065665074.1"/>
    </source>
</evidence>
<keyword evidence="5 8" id="KW-0819">tRNA processing</keyword>
<dbReference type="PANTHER" id="PTHR12133:SF2">
    <property type="entry name" value="TRNA (ADENINE(58)-N(1))-METHYLTRANSFERASE CATALYTIC SUBUNIT TRMT61A"/>
    <property type="match status" value="1"/>
</dbReference>
<evidence type="ECO:0000256" key="1">
    <source>
        <dbReference type="ARBA" id="ARBA00004123"/>
    </source>
</evidence>
<proteinExistence type="inferred from homology"/>
<dbReference type="PANTHER" id="PTHR12133">
    <property type="entry name" value="TRNA (ADENINE(58)-N(1))-METHYLTRANSFERASE"/>
    <property type="match status" value="1"/>
</dbReference>
<dbReference type="Gene3D" id="3.40.50.150">
    <property type="entry name" value="Vaccinia Virus protein VP39"/>
    <property type="match status" value="1"/>
</dbReference>
<gene>
    <name evidence="11" type="primary">LOC100210034</name>
</gene>
<sequence>MSFNKWKKTVDEGDTIMISLGKQSIMTILVESSKTLQTKFGAFPHKEFIGQKFGTKIFSKNRKGWVFLLHPSPELWTVSLPHRTQILYSTDISLIVMELELKPGSIVVESGTGSGSLSHAILRSIKPSGHLYTFDFHLQRVDKAREEFMQHGLENFVTCKCADACADGFSLEDKADAVFLDLPSPWDAIPHAIKTMKKSGGRLCSFSPCIEQVQRTCDVLRQFRFCEIKTVECLVRALNVKTIPVPEANLGSLDFSNIDDEKPTDSKRLKQNEEEIQSQLPHIPQFASTKEPYIEDNQIASTDESRIKVARCANVTGVNSLGMVTKLTAKSKSRHCNVLTCKGNKEMPGHTGFLTFASLYPS</sequence>
<protein>
    <recommendedName>
        <fullName evidence="8">tRNA (adenine(58)-N(1))-methyltransferase catalytic subunit TRMT61A</fullName>
        <ecNumber evidence="8">2.1.1.220</ecNumber>
    </recommendedName>
</protein>
<evidence type="ECO:0000256" key="7">
    <source>
        <dbReference type="ARBA" id="ARBA00048481"/>
    </source>
</evidence>
<dbReference type="PIRSF" id="PIRSF017269">
    <property type="entry name" value="GCD14"/>
    <property type="match status" value="1"/>
</dbReference>
<organism evidence="10 11">
    <name type="scientific">Hydra vulgaris</name>
    <name type="common">Hydra</name>
    <name type="synonym">Hydra attenuata</name>
    <dbReference type="NCBI Taxonomy" id="6087"/>
    <lineage>
        <taxon>Eukaryota</taxon>
        <taxon>Metazoa</taxon>
        <taxon>Cnidaria</taxon>
        <taxon>Hydrozoa</taxon>
        <taxon>Hydroidolina</taxon>
        <taxon>Anthoathecata</taxon>
        <taxon>Aplanulata</taxon>
        <taxon>Hydridae</taxon>
        <taxon>Hydra</taxon>
    </lineage>
</organism>
<comment type="catalytic activity">
    <reaction evidence="8">
        <text>adenosine(58) in tRNA + S-adenosyl-L-methionine = N(1)-methyladenosine(58) in tRNA + S-adenosyl-L-homocysteine + H(+)</text>
        <dbReference type="Rhea" id="RHEA:43152"/>
        <dbReference type="Rhea" id="RHEA-COMP:10365"/>
        <dbReference type="Rhea" id="RHEA-COMP:10366"/>
        <dbReference type="ChEBI" id="CHEBI:15378"/>
        <dbReference type="ChEBI" id="CHEBI:57856"/>
        <dbReference type="ChEBI" id="CHEBI:59789"/>
        <dbReference type="ChEBI" id="CHEBI:74411"/>
        <dbReference type="ChEBI" id="CHEBI:74491"/>
        <dbReference type="EC" id="2.1.1.220"/>
    </reaction>
</comment>
<dbReference type="PROSITE" id="PS51620">
    <property type="entry name" value="SAM_TRM61"/>
    <property type="match status" value="1"/>
</dbReference>
<keyword evidence="2 8" id="KW-0489">Methyltransferase</keyword>
<evidence type="ECO:0000256" key="5">
    <source>
        <dbReference type="ARBA" id="ARBA00022694"/>
    </source>
</evidence>
<dbReference type="EC" id="2.1.1.220" evidence="8"/>
<evidence type="ECO:0000256" key="8">
    <source>
        <dbReference type="PIRNR" id="PIRNR017269"/>
    </source>
</evidence>